<dbReference type="Gene3D" id="3.90.70.10">
    <property type="entry name" value="Cysteine proteinases"/>
    <property type="match status" value="1"/>
</dbReference>
<keyword evidence="6" id="KW-1015">Disulfide bond</keyword>
<evidence type="ECO:0000256" key="1">
    <source>
        <dbReference type="ARBA" id="ARBA00008455"/>
    </source>
</evidence>
<feature type="domain" description="Cathepsin propeptide inhibitor" evidence="8">
    <location>
        <begin position="284"/>
        <end position="344"/>
    </location>
</feature>
<dbReference type="PROSITE" id="PS00139">
    <property type="entry name" value="THIOL_PROTEASE_CYS"/>
    <property type="match status" value="1"/>
</dbReference>
<evidence type="ECO:0000259" key="8">
    <source>
        <dbReference type="SMART" id="SM00848"/>
    </source>
</evidence>
<dbReference type="PANTHER" id="PTHR12411">
    <property type="entry name" value="CYSTEINE PROTEASE FAMILY C1-RELATED"/>
    <property type="match status" value="1"/>
</dbReference>
<dbReference type="AlphaFoldDB" id="A0A815LCS8"/>
<reference evidence="9" key="1">
    <citation type="submission" date="2021-02" db="EMBL/GenBank/DDBJ databases">
        <authorList>
            <person name="Nowell W R."/>
        </authorList>
    </citation>
    <scope>NUCLEOTIDE SEQUENCE</scope>
</reference>
<keyword evidence="2" id="KW-0645">Protease</keyword>
<dbReference type="InterPro" id="IPR000668">
    <property type="entry name" value="Peptidase_C1A_C"/>
</dbReference>
<comment type="similarity">
    <text evidence="1">Belongs to the peptidase C1 family.</text>
</comment>
<dbReference type="Proteomes" id="UP000663828">
    <property type="component" value="Unassembled WGS sequence"/>
</dbReference>
<keyword evidence="4" id="KW-0788">Thiol protease</keyword>
<dbReference type="InterPro" id="IPR038765">
    <property type="entry name" value="Papain-like_cys_pep_sf"/>
</dbReference>
<keyword evidence="3" id="KW-0378">Hydrolase</keyword>
<proteinExistence type="inferred from homology"/>
<evidence type="ECO:0000256" key="6">
    <source>
        <dbReference type="ARBA" id="ARBA00023157"/>
    </source>
</evidence>
<keyword evidence="5" id="KW-0865">Zymogen</keyword>
<dbReference type="InterPro" id="IPR000169">
    <property type="entry name" value="Pept_cys_AS"/>
</dbReference>
<evidence type="ECO:0000256" key="5">
    <source>
        <dbReference type="ARBA" id="ARBA00023145"/>
    </source>
</evidence>
<dbReference type="GO" id="GO:0006508">
    <property type="term" value="P:proteolysis"/>
    <property type="evidence" value="ECO:0007669"/>
    <property type="project" value="UniProtKB-KW"/>
</dbReference>
<sequence>MQTKRTQIITLQQNYLAQASADYVRGEYLIKSIIQQIKDLRTEQSFQQVYDKAKDFCNKNEIEFVHQYRSHRTTKVPARFEEFIIDSTVCQDEFGQLKQSAGGLLSTTIGSRHPLFEYLIELSLLRTDAASFADISSHSSMESENEILLSIGTIVEIISVSPKMKSIVDVLETLVNNDQVSPSQRALFNMTYKFVTNIKSLWEEGNTENYSVSIRDNPNEMMGQMKFLNNMLLSFVPSHPHLQDWPLTITCYQDIISLKYLPPNSLELLQAYMSIGLTFNHQSWKLFKNRHNRQYNSLDEEQRRRNIWEENVQMIQKHNLEADLGVHTFTMKVNQFADLTHEEFIKQMTGLRINSETKPSQKVHISSNRKLPTTVDWRKNGYVTPVKDQKQCGSCWAFSTTGTLEGQVAKKTQKLIALSEQQLVDCTTDYGNMGCNGGLMDNSYKYLLDHHGIESNASYPYTGVFGECRYNPKDVVANVTSYVDIKAGSEADLEDALATVGPIAVAMDASHSSFQFYTSGVYSDPECSPTLIDFSLLAVGYGVTSDNHEYYILKNQWTTEWGMEGYVLMARNKNNQCGIASLASYALI</sequence>
<dbReference type="SMART" id="SM00848">
    <property type="entry name" value="Inhibitor_I29"/>
    <property type="match status" value="1"/>
</dbReference>
<dbReference type="SMART" id="SM00645">
    <property type="entry name" value="Pept_C1"/>
    <property type="match status" value="1"/>
</dbReference>
<evidence type="ECO:0000313" key="9">
    <source>
        <dbReference type="EMBL" id="CAF1408099.1"/>
    </source>
</evidence>
<organism evidence="9 10">
    <name type="scientific">Adineta ricciae</name>
    <name type="common">Rotifer</name>
    <dbReference type="NCBI Taxonomy" id="249248"/>
    <lineage>
        <taxon>Eukaryota</taxon>
        <taxon>Metazoa</taxon>
        <taxon>Spiralia</taxon>
        <taxon>Gnathifera</taxon>
        <taxon>Rotifera</taxon>
        <taxon>Eurotatoria</taxon>
        <taxon>Bdelloidea</taxon>
        <taxon>Adinetida</taxon>
        <taxon>Adinetidae</taxon>
        <taxon>Adineta</taxon>
    </lineage>
</organism>
<evidence type="ECO:0000256" key="3">
    <source>
        <dbReference type="ARBA" id="ARBA00022801"/>
    </source>
</evidence>
<evidence type="ECO:0000313" key="10">
    <source>
        <dbReference type="Proteomes" id="UP000663828"/>
    </source>
</evidence>
<evidence type="ECO:0000256" key="4">
    <source>
        <dbReference type="ARBA" id="ARBA00022807"/>
    </source>
</evidence>
<gene>
    <name evidence="9" type="ORF">XAT740_LOCUS34522</name>
</gene>
<dbReference type="CDD" id="cd02248">
    <property type="entry name" value="Peptidase_C1A"/>
    <property type="match status" value="1"/>
</dbReference>
<evidence type="ECO:0000259" key="7">
    <source>
        <dbReference type="SMART" id="SM00645"/>
    </source>
</evidence>
<comment type="caution">
    <text evidence="9">The sequence shown here is derived from an EMBL/GenBank/DDBJ whole genome shotgun (WGS) entry which is preliminary data.</text>
</comment>
<dbReference type="InterPro" id="IPR013128">
    <property type="entry name" value="Peptidase_C1A"/>
</dbReference>
<dbReference type="SUPFAM" id="SSF54001">
    <property type="entry name" value="Cysteine proteinases"/>
    <property type="match status" value="1"/>
</dbReference>
<accession>A0A815LCS8</accession>
<dbReference type="Pfam" id="PF08246">
    <property type="entry name" value="Inhibitor_I29"/>
    <property type="match status" value="1"/>
</dbReference>
<keyword evidence="10" id="KW-1185">Reference proteome</keyword>
<protein>
    <submittedName>
        <fullName evidence="9">Uncharacterized protein</fullName>
    </submittedName>
</protein>
<dbReference type="Pfam" id="PF00112">
    <property type="entry name" value="Peptidase_C1"/>
    <property type="match status" value="1"/>
</dbReference>
<evidence type="ECO:0000256" key="2">
    <source>
        <dbReference type="ARBA" id="ARBA00022670"/>
    </source>
</evidence>
<dbReference type="InterPro" id="IPR039417">
    <property type="entry name" value="Peptidase_C1A_papain-like"/>
</dbReference>
<dbReference type="InterPro" id="IPR013201">
    <property type="entry name" value="Prot_inhib_I29"/>
</dbReference>
<dbReference type="EMBL" id="CAJNOR010003380">
    <property type="protein sequence ID" value="CAF1408099.1"/>
    <property type="molecule type" value="Genomic_DNA"/>
</dbReference>
<name>A0A815LCS8_ADIRI</name>
<dbReference type="GO" id="GO:0008234">
    <property type="term" value="F:cysteine-type peptidase activity"/>
    <property type="evidence" value="ECO:0007669"/>
    <property type="project" value="UniProtKB-KW"/>
</dbReference>
<feature type="domain" description="Peptidase C1A papain C-terminal" evidence="7">
    <location>
        <begin position="371"/>
        <end position="587"/>
    </location>
</feature>
<dbReference type="FunFam" id="3.90.70.10:FF:000006">
    <property type="entry name" value="Cathepsin S"/>
    <property type="match status" value="1"/>
</dbReference>